<comment type="caution">
    <text evidence="8">The sequence shown here is derived from an EMBL/GenBank/DDBJ whole genome shotgun (WGS) entry which is preliminary data.</text>
</comment>
<comment type="catalytic activity">
    <reaction evidence="1 5 6">
        <text>[protein]-peptidylproline (omega=180) = [protein]-peptidylproline (omega=0)</text>
        <dbReference type="Rhea" id="RHEA:16237"/>
        <dbReference type="Rhea" id="RHEA-COMP:10747"/>
        <dbReference type="Rhea" id="RHEA-COMP:10748"/>
        <dbReference type="ChEBI" id="CHEBI:83833"/>
        <dbReference type="ChEBI" id="CHEBI:83834"/>
        <dbReference type="EC" id="5.2.1.8"/>
    </reaction>
</comment>
<evidence type="ECO:0000256" key="5">
    <source>
        <dbReference type="PROSITE-ProRule" id="PRU00277"/>
    </source>
</evidence>
<dbReference type="EMBL" id="JAPTGB010000015">
    <property type="protein sequence ID" value="MCZ0861063.1"/>
    <property type="molecule type" value="Genomic_DNA"/>
</dbReference>
<name>A0ABT4IIZ5_9EURY</name>
<comment type="similarity">
    <text evidence="2 6">Belongs to the FKBP-type PPIase family.</text>
</comment>
<sequence length="235" mass="26237">MAIENGNYIKLSYTGSVNGAPFDTTDAEEAKKAGIFRENAMYGPVVVKVGAGHVLPGVDEDLAGKEIGQEYTVVVPAEKAFGEHKKDELKAVDKKALPQKVSMLDRVTVEGREGVVVNKVGNRYLVDFNHPLAGQEVTYVYKIEEMVEDPIAKLAGTIRLFTGREMKVSNAHKNFISVEVPPMMAMYNQNWMMTEYMITQEAFGLFPEIESVKFVETFPRPNLKVDEPAEEKKEE</sequence>
<dbReference type="PANTHER" id="PTHR47861">
    <property type="entry name" value="FKBP-TYPE PEPTIDYL-PROLYL CIS-TRANS ISOMERASE SLYD"/>
    <property type="match status" value="1"/>
</dbReference>
<keyword evidence="4 5" id="KW-0413">Isomerase</keyword>
<evidence type="ECO:0000256" key="2">
    <source>
        <dbReference type="ARBA" id="ARBA00006577"/>
    </source>
</evidence>
<dbReference type="RefSeq" id="WP_268925259.1">
    <property type="nucleotide sequence ID" value="NZ_JAPTGB010000015.1"/>
</dbReference>
<keyword evidence="9" id="KW-1185">Reference proteome</keyword>
<dbReference type="GO" id="GO:0003755">
    <property type="term" value="F:peptidyl-prolyl cis-trans isomerase activity"/>
    <property type="evidence" value="ECO:0007669"/>
    <property type="project" value="UniProtKB-EC"/>
</dbReference>
<gene>
    <name evidence="8" type="ORF">O0S10_07470</name>
</gene>
<dbReference type="Gene3D" id="2.40.10.330">
    <property type="match status" value="1"/>
</dbReference>
<evidence type="ECO:0000313" key="9">
    <source>
        <dbReference type="Proteomes" id="UP001141422"/>
    </source>
</evidence>
<dbReference type="EC" id="5.2.1.8" evidence="6"/>
<feature type="domain" description="PPIase FKBP-type" evidence="7">
    <location>
        <begin position="6"/>
        <end position="113"/>
    </location>
</feature>
<evidence type="ECO:0000259" key="7">
    <source>
        <dbReference type="PROSITE" id="PS50059"/>
    </source>
</evidence>
<dbReference type="PANTHER" id="PTHR47861:SF2">
    <property type="entry name" value="LONG-TYPE PEPTIDYL-PROLYL CIS-TRANS ISOMERASE"/>
    <property type="match status" value="1"/>
</dbReference>
<evidence type="ECO:0000256" key="6">
    <source>
        <dbReference type="RuleBase" id="RU003915"/>
    </source>
</evidence>
<reference evidence="8" key="1">
    <citation type="submission" date="2022-12" db="EMBL/GenBank/DDBJ databases">
        <title>Isolation and characterisation of novel Methanocorpusculum spp. from native Australian herbivores indicates the genus is ancestrally host-associated.</title>
        <authorList>
            <person name="Volmer J.G."/>
            <person name="Soo R.M."/>
            <person name="Evans P.N."/>
            <person name="Hoedt E.C."/>
            <person name="Astorga Alsina A.L."/>
            <person name="Woodcroft B.J."/>
            <person name="Tyson G.W."/>
            <person name="Hugenholtz P."/>
            <person name="Morrison M."/>
        </authorList>
    </citation>
    <scope>NUCLEOTIDE SEQUENCE</scope>
    <source>
        <strain evidence="8">MG</strain>
    </source>
</reference>
<evidence type="ECO:0000256" key="3">
    <source>
        <dbReference type="ARBA" id="ARBA00023110"/>
    </source>
</evidence>
<evidence type="ECO:0000256" key="4">
    <source>
        <dbReference type="ARBA" id="ARBA00023235"/>
    </source>
</evidence>
<dbReference type="InterPro" id="IPR046357">
    <property type="entry name" value="PPIase_dom_sf"/>
</dbReference>
<protein>
    <recommendedName>
        <fullName evidence="6">Peptidyl-prolyl cis-trans isomerase</fullName>
        <ecNumber evidence="6">5.2.1.8</ecNumber>
    </recommendedName>
</protein>
<dbReference type="Gene3D" id="3.10.50.40">
    <property type="match status" value="1"/>
</dbReference>
<dbReference type="Pfam" id="PF00254">
    <property type="entry name" value="FKBP_C"/>
    <property type="match status" value="1"/>
</dbReference>
<dbReference type="Proteomes" id="UP001141422">
    <property type="component" value="Unassembled WGS sequence"/>
</dbReference>
<dbReference type="InterPro" id="IPR001179">
    <property type="entry name" value="PPIase_FKBP_dom"/>
</dbReference>
<evidence type="ECO:0000313" key="8">
    <source>
        <dbReference type="EMBL" id="MCZ0861063.1"/>
    </source>
</evidence>
<evidence type="ECO:0000256" key="1">
    <source>
        <dbReference type="ARBA" id="ARBA00000971"/>
    </source>
</evidence>
<accession>A0ABT4IIZ5</accession>
<keyword evidence="3 5" id="KW-0697">Rotamase</keyword>
<dbReference type="PROSITE" id="PS50059">
    <property type="entry name" value="FKBP_PPIASE"/>
    <property type="match status" value="1"/>
</dbReference>
<proteinExistence type="inferred from homology"/>
<dbReference type="Gene3D" id="3.30.70.2210">
    <property type="match status" value="1"/>
</dbReference>
<organism evidence="8 9">
    <name type="scientific">Methanocorpusculum petauri</name>
    <dbReference type="NCBI Taxonomy" id="3002863"/>
    <lineage>
        <taxon>Archaea</taxon>
        <taxon>Methanobacteriati</taxon>
        <taxon>Methanobacteriota</taxon>
        <taxon>Stenosarchaea group</taxon>
        <taxon>Methanomicrobia</taxon>
        <taxon>Methanomicrobiales</taxon>
        <taxon>Methanocorpusculaceae</taxon>
        <taxon>Methanocorpusculum</taxon>
    </lineage>
</organism>
<dbReference type="SUPFAM" id="SSF54534">
    <property type="entry name" value="FKBP-like"/>
    <property type="match status" value="1"/>
</dbReference>
<dbReference type="InterPro" id="IPR048261">
    <property type="entry name" value="SlpA/SlyD-like_ins_sf"/>
</dbReference>